<dbReference type="InterPro" id="IPR025870">
    <property type="entry name" value="Glyoxalase-like_dom"/>
</dbReference>
<dbReference type="Gene3D" id="3.10.180.10">
    <property type="entry name" value="2,3-Dihydroxybiphenyl 1,2-Dioxygenase, domain 1"/>
    <property type="match status" value="1"/>
</dbReference>
<evidence type="ECO:0000313" key="4">
    <source>
        <dbReference type="Proteomes" id="UP000241462"/>
    </source>
</evidence>
<dbReference type="Pfam" id="PF13468">
    <property type="entry name" value="Glyoxalase_3"/>
    <property type="match status" value="1"/>
</dbReference>
<organism evidence="3 4">
    <name type="scientific">Coniella lustricola</name>
    <dbReference type="NCBI Taxonomy" id="2025994"/>
    <lineage>
        <taxon>Eukaryota</taxon>
        <taxon>Fungi</taxon>
        <taxon>Dikarya</taxon>
        <taxon>Ascomycota</taxon>
        <taxon>Pezizomycotina</taxon>
        <taxon>Sordariomycetes</taxon>
        <taxon>Sordariomycetidae</taxon>
        <taxon>Diaporthales</taxon>
        <taxon>Schizoparmaceae</taxon>
        <taxon>Coniella</taxon>
    </lineage>
</organism>
<dbReference type="EMBL" id="KZ678377">
    <property type="protein sequence ID" value="PSS02397.1"/>
    <property type="molecule type" value="Genomic_DNA"/>
</dbReference>
<gene>
    <name evidence="3" type="ORF">BD289DRAFT_449703</name>
</gene>
<dbReference type="PANTHER" id="PTHR40265">
    <property type="entry name" value="BLL2707 PROTEIN"/>
    <property type="match status" value="1"/>
</dbReference>
<keyword evidence="4" id="KW-1185">Reference proteome</keyword>
<name>A0A2T3AL98_9PEZI</name>
<dbReference type="InParanoid" id="A0A2T3AL98"/>
<dbReference type="OrthoDB" id="408973at2759"/>
<sequence length="363" mass="38577">MTRSPNSAPVATVDHIILLVPHVTLLNLPSWLTSSFTVLPGGRHADGLTENSLVLFRDGVYLELVAFMPSASPPGLQQHQQKERTSHRWGARKEGTIVDWAVTASSEGELNTVRDRVAEKNRAALGGGHGGYHLRYSDPIPGGRTKPDGTQVRWVLSNPVVTMSWLGGGGGDDDDGSGGKVTSGEGEAPFWCLDKTPREVRVPYKSTTDSGEEVARHPSGALGVAKVVITVRGGGAGHGGTDSKAEGTWRGLKEVYDGLYGVEGVEVEDSESGDGTGHGRWKAYQWPFTVPDEEIAGTVGKTAERVVVLRIVAGGDMDEAKEASQDVSVDIQLALFSDSRDGIVGGELGGEDGERIEFELVKV</sequence>
<evidence type="ECO:0000256" key="1">
    <source>
        <dbReference type="SAM" id="MobiDB-lite"/>
    </source>
</evidence>
<reference evidence="3 4" key="1">
    <citation type="journal article" date="2018" name="Mycol. Prog.">
        <title>Coniella lustricola, a new species from submerged detritus.</title>
        <authorList>
            <person name="Raudabaugh D.B."/>
            <person name="Iturriaga T."/>
            <person name="Carver A."/>
            <person name="Mondo S."/>
            <person name="Pangilinan J."/>
            <person name="Lipzen A."/>
            <person name="He G."/>
            <person name="Amirebrahimi M."/>
            <person name="Grigoriev I.V."/>
            <person name="Miller A.N."/>
        </authorList>
    </citation>
    <scope>NUCLEOTIDE SEQUENCE [LARGE SCALE GENOMIC DNA]</scope>
    <source>
        <strain evidence="3 4">B22-T-1</strain>
    </source>
</reference>
<dbReference type="PANTHER" id="PTHR40265:SF1">
    <property type="entry name" value="GLYOXALASE-LIKE DOMAIN-CONTAINING PROTEIN"/>
    <property type="match status" value="1"/>
</dbReference>
<dbReference type="AlphaFoldDB" id="A0A2T3AL98"/>
<evidence type="ECO:0000313" key="3">
    <source>
        <dbReference type="EMBL" id="PSS02397.1"/>
    </source>
</evidence>
<protein>
    <submittedName>
        <fullName evidence="3">Glyoxalase-like domain-domain-containing protein</fullName>
    </submittedName>
</protein>
<dbReference type="Proteomes" id="UP000241462">
    <property type="component" value="Unassembled WGS sequence"/>
</dbReference>
<feature type="region of interest" description="Disordered" evidence="1">
    <location>
        <begin position="169"/>
        <end position="190"/>
    </location>
</feature>
<feature type="domain" description="Glyoxalase-like" evidence="2">
    <location>
        <begin position="13"/>
        <end position="232"/>
    </location>
</feature>
<dbReference type="InterPro" id="IPR029068">
    <property type="entry name" value="Glyas_Bleomycin-R_OHBP_Dase"/>
</dbReference>
<accession>A0A2T3AL98</accession>
<evidence type="ECO:0000259" key="2">
    <source>
        <dbReference type="Pfam" id="PF13468"/>
    </source>
</evidence>
<proteinExistence type="predicted"/>